<dbReference type="EMBL" id="FNED01000008">
    <property type="protein sequence ID" value="SDI84872.1"/>
    <property type="molecule type" value="Genomic_DNA"/>
</dbReference>
<proteinExistence type="predicted"/>
<name>A0A1G8NXB6_ANEMI</name>
<reference evidence="1 2" key="1">
    <citation type="submission" date="2016-10" db="EMBL/GenBank/DDBJ databases">
        <authorList>
            <person name="de Groot N.N."/>
        </authorList>
    </citation>
    <scope>NUCLEOTIDE SEQUENCE [LARGE SCALE GENOMIC DNA]</scope>
    <source>
        <strain evidence="1 2">DSM 2895</strain>
    </source>
</reference>
<accession>A0A1G8NXB6</accession>
<dbReference type="AlphaFoldDB" id="A0A1G8NXB6"/>
<gene>
    <name evidence="1" type="ORF">SAMN04487909_108156</name>
</gene>
<dbReference type="Proteomes" id="UP000182836">
    <property type="component" value="Unassembled WGS sequence"/>
</dbReference>
<protein>
    <submittedName>
        <fullName evidence="1">Uncharacterized protein</fullName>
    </submittedName>
</protein>
<organism evidence="1 2">
    <name type="scientific">Aneurinibacillus migulanus</name>
    <name type="common">Bacillus migulanus</name>
    <dbReference type="NCBI Taxonomy" id="47500"/>
    <lineage>
        <taxon>Bacteria</taxon>
        <taxon>Bacillati</taxon>
        <taxon>Bacillota</taxon>
        <taxon>Bacilli</taxon>
        <taxon>Bacillales</taxon>
        <taxon>Paenibacillaceae</taxon>
        <taxon>Aneurinibacillus group</taxon>
        <taxon>Aneurinibacillus</taxon>
    </lineage>
</organism>
<evidence type="ECO:0000313" key="2">
    <source>
        <dbReference type="Proteomes" id="UP000182836"/>
    </source>
</evidence>
<evidence type="ECO:0000313" key="1">
    <source>
        <dbReference type="EMBL" id="SDI84872.1"/>
    </source>
</evidence>
<sequence length="60" mass="6928">MDMLELSCHRCPAQIVYNVLAGNAVPQYHIGERRYLAYSEAVDIPCFIKDRGVSLRKIFR</sequence>